<sequence>MLYKKQDNNTYLCRIDSTIPLADYRKRKSYYGRDMKVHVPDGNYQHFILPPSESAQVDVYDGSYAGSLIFENR</sequence>
<evidence type="ECO:0000313" key="1">
    <source>
        <dbReference type="EMBL" id="EFH84938.1"/>
    </source>
</evidence>
<name>D6TXK5_KTERA</name>
<dbReference type="EMBL" id="ADVG01000003">
    <property type="protein sequence ID" value="EFH84938.1"/>
    <property type="molecule type" value="Genomic_DNA"/>
</dbReference>
<gene>
    <name evidence="1" type="ORF">Krac_6063</name>
</gene>
<dbReference type="InParanoid" id="D6TXK5"/>
<reference evidence="1 2" key="1">
    <citation type="journal article" date="2011" name="Stand. Genomic Sci.">
        <title>Non-contiguous finished genome sequence and contextual data of the filamentous soil bacterium Ktedonobacter racemifer type strain (SOSP1-21).</title>
        <authorList>
            <person name="Chang Y.J."/>
            <person name="Land M."/>
            <person name="Hauser L."/>
            <person name="Chertkov O."/>
            <person name="Del Rio T.G."/>
            <person name="Nolan M."/>
            <person name="Copeland A."/>
            <person name="Tice H."/>
            <person name="Cheng J.F."/>
            <person name="Lucas S."/>
            <person name="Han C."/>
            <person name="Goodwin L."/>
            <person name="Pitluck S."/>
            <person name="Ivanova N."/>
            <person name="Ovchinikova G."/>
            <person name="Pati A."/>
            <person name="Chen A."/>
            <person name="Palaniappan K."/>
            <person name="Mavromatis K."/>
            <person name="Liolios K."/>
            <person name="Brettin T."/>
            <person name="Fiebig A."/>
            <person name="Rohde M."/>
            <person name="Abt B."/>
            <person name="Goker M."/>
            <person name="Detter J.C."/>
            <person name="Woyke T."/>
            <person name="Bristow J."/>
            <person name="Eisen J.A."/>
            <person name="Markowitz V."/>
            <person name="Hugenholtz P."/>
            <person name="Kyrpides N.C."/>
            <person name="Klenk H.P."/>
            <person name="Lapidus A."/>
        </authorList>
    </citation>
    <scope>NUCLEOTIDE SEQUENCE [LARGE SCALE GENOMIC DNA]</scope>
    <source>
        <strain evidence="2">DSM 44963</strain>
    </source>
</reference>
<organism evidence="1 2">
    <name type="scientific">Ktedonobacter racemifer DSM 44963</name>
    <dbReference type="NCBI Taxonomy" id="485913"/>
    <lineage>
        <taxon>Bacteria</taxon>
        <taxon>Bacillati</taxon>
        <taxon>Chloroflexota</taxon>
        <taxon>Ktedonobacteria</taxon>
        <taxon>Ktedonobacterales</taxon>
        <taxon>Ktedonobacteraceae</taxon>
        <taxon>Ktedonobacter</taxon>
    </lineage>
</organism>
<keyword evidence="2" id="KW-1185">Reference proteome</keyword>
<evidence type="ECO:0000313" key="2">
    <source>
        <dbReference type="Proteomes" id="UP000004508"/>
    </source>
</evidence>
<protein>
    <submittedName>
        <fullName evidence="1">Uncharacterized protein</fullName>
    </submittedName>
</protein>
<dbReference type="AlphaFoldDB" id="D6TXK5"/>
<accession>D6TXK5</accession>
<comment type="caution">
    <text evidence="1">The sequence shown here is derived from an EMBL/GenBank/DDBJ whole genome shotgun (WGS) entry which is preliminary data.</text>
</comment>
<proteinExistence type="predicted"/>
<dbReference type="Proteomes" id="UP000004508">
    <property type="component" value="Unassembled WGS sequence"/>
</dbReference>